<dbReference type="STRING" id="1563681.BFP71_07245"/>
<keyword evidence="3" id="KW-1185">Reference proteome</keyword>
<evidence type="ECO:0000259" key="1">
    <source>
        <dbReference type="Pfam" id="PF03992"/>
    </source>
</evidence>
<dbReference type="EMBL" id="MDGQ01000004">
    <property type="protein sequence ID" value="OEK05902.1"/>
    <property type="molecule type" value="Genomic_DNA"/>
</dbReference>
<feature type="domain" description="ABM" evidence="1">
    <location>
        <begin position="10"/>
        <end position="72"/>
    </location>
</feature>
<reference evidence="2 3" key="1">
    <citation type="submission" date="2016-08" db="EMBL/GenBank/DDBJ databases">
        <title>Draft genome of Fabibacter sp. strain SK-8.</title>
        <authorList>
            <person name="Wong S.-K."/>
            <person name="Hamasaki K."/>
            <person name="Yoshizawa S."/>
        </authorList>
    </citation>
    <scope>NUCLEOTIDE SEQUENCE [LARGE SCALE GENOMIC DNA]</scope>
    <source>
        <strain evidence="2 3">SK-8</strain>
    </source>
</reference>
<comment type="caution">
    <text evidence="2">The sequence shown here is derived from an EMBL/GenBank/DDBJ whole genome shotgun (WGS) entry which is preliminary data.</text>
</comment>
<sequence>MSNNKTTVKELVHYTVKAEHLQEYSTVVLPELRTFLSSQSGFIAHECLLANTNDGHLVDIVVWEDMDSAKASAAEWQRRTKAGDFSNMIAAIDKVEFFDHLTPIS</sequence>
<dbReference type="OrthoDB" id="4774596at2"/>
<dbReference type="SUPFAM" id="SSF54909">
    <property type="entry name" value="Dimeric alpha+beta barrel"/>
    <property type="match status" value="1"/>
</dbReference>
<protein>
    <recommendedName>
        <fullName evidence="1">ABM domain-containing protein</fullName>
    </recommendedName>
</protein>
<organism evidence="2 3">
    <name type="scientific">Roseivirga misakiensis</name>
    <dbReference type="NCBI Taxonomy" id="1563681"/>
    <lineage>
        <taxon>Bacteria</taxon>
        <taxon>Pseudomonadati</taxon>
        <taxon>Bacteroidota</taxon>
        <taxon>Cytophagia</taxon>
        <taxon>Cytophagales</taxon>
        <taxon>Roseivirgaceae</taxon>
        <taxon>Roseivirga</taxon>
    </lineage>
</organism>
<accession>A0A1E5T3F4</accession>
<dbReference type="RefSeq" id="WP_069834820.1">
    <property type="nucleotide sequence ID" value="NZ_MDGQ01000004.1"/>
</dbReference>
<evidence type="ECO:0000313" key="3">
    <source>
        <dbReference type="Proteomes" id="UP000095552"/>
    </source>
</evidence>
<name>A0A1E5T3F4_9BACT</name>
<proteinExistence type="predicted"/>
<gene>
    <name evidence="2" type="ORF">BFP71_07245</name>
</gene>
<evidence type="ECO:0000313" key="2">
    <source>
        <dbReference type="EMBL" id="OEK05902.1"/>
    </source>
</evidence>
<dbReference type="Proteomes" id="UP000095552">
    <property type="component" value="Unassembled WGS sequence"/>
</dbReference>
<dbReference type="InterPro" id="IPR007138">
    <property type="entry name" value="ABM_dom"/>
</dbReference>
<dbReference type="AlphaFoldDB" id="A0A1E5T3F4"/>
<dbReference type="Gene3D" id="3.30.70.100">
    <property type="match status" value="1"/>
</dbReference>
<dbReference type="InterPro" id="IPR011008">
    <property type="entry name" value="Dimeric_a/b-barrel"/>
</dbReference>
<dbReference type="Pfam" id="PF03992">
    <property type="entry name" value="ABM"/>
    <property type="match status" value="1"/>
</dbReference>